<protein>
    <submittedName>
        <fullName evidence="1">Uncharacterized protein</fullName>
    </submittedName>
</protein>
<name>A0A074JCC3_9RHOB</name>
<dbReference type="Proteomes" id="UP000027432">
    <property type="component" value="Unassembled WGS sequence"/>
</dbReference>
<organism evidence="1 2">
    <name type="scientific">Thioclava pacifica DSM 10166</name>
    <dbReference type="NCBI Taxonomy" id="1353537"/>
    <lineage>
        <taxon>Bacteria</taxon>
        <taxon>Pseudomonadati</taxon>
        <taxon>Pseudomonadota</taxon>
        <taxon>Alphaproteobacteria</taxon>
        <taxon>Rhodobacterales</taxon>
        <taxon>Paracoccaceae</taxon>
        <taxon>Thioclava</taxon>
    </lineage>
</organism>
<accession>A0A074JCC3</accession>
<evidence type="ECO:0000313" key="1">
    <source>
        <dbReference type="EMBL" id="KEO54164.1"/>
    </source>
</evidence>
<evidence type="ECO:0000313" key="2">
    <source>
        <dbReference type="Proteomes" id="UP000027432"/>
    </source>
</evidence>
<dbReference type="EMBL" id="AUND01000012">
    <property type="protein sequence ID" value="KEO54164.1"/>
    <property type="molecule type" value="Genomic_DNA"/>
</dbReference>
<gene>
    <name evidence="1" type="ORF">TP2_04385</name>
</gene>
<sequence length="29" mass="2994">MRGGLKIVICAGLALLPLASEEITAERAP</sequence>
<keyword evidence="2" id="KW-1185">Reference proteome</keyword>
<dbReference type="AlphaFoldDB" id="A0A074JCC3"/>
<proteinExistence type="predicted"/>
<comment type="caution">
    <text evidence="1">The sequence shown here is derived from an EMBL/GenBank/DDBJ whole genome shotgun (WGS) entry which is preliminary data.</text>
</comment>
<reference evidence="1 2" key="1">
    <citation type="submission" date="2013-07" db="EMBL/GenBank/DDBJ databases">
        <title>Thioclava pacifica DSM 10166 Genome Sequencing.</title>
        <authorList>
            <person name="Lai Q."/>
            <person name="Shao Z."/>
        </authorList>
    </citation>
    <scope>NUCLEOTIDE SEQUENCE [LARGE SCALE GENOMIC DNA]</scope>
    <source>
        <strain evidence="1 2">DSM 10166</strain>
    </source>
</reference>